<reference evidence="3" key="1">
    <citation type="journal article" date="2014" name="Nat. Commun.">
        <title>Genome sequence of mungbean and insights into evolution within Vigna species.</title>
        <authorList>
            <person name="Kang Y.J."/>
            <person name="Kim S.K."/>
            <person name="Kim M.Y."/>
            <person name="Lestari P."/>
            <person name="Kim K.H."/>
            <person name="Ha B.K."/>
            <person name="Jun T.H."/>
            <person name="Hwang W.J."/>
            <person name="Lee T."/>
            <person name="Lee J."/>
            <person name="Shim S."/>
            <person name="Yoon M.Y."/>
            <person name="Jang Y.E."/>
            <person name="Han K.S."/>
            <person name="Taeprayoon P."/>
            <person name="Yoon N."/>
            <person name="Somta P."/>
            <person name="Tanya P."/>
            <person name="Kim K.S."/>
            <person name="Gwag J.G."/>
            <person name="Moon J.K."/>
            <person name="Lee Y.H."/>
            <person name="Park B.S."/>
            <person name="Bombarely A."/>
            <person name="Doyle J.J."/>
            <person name="Jackson S.A."/>
            <person name="Schafleitner R."/>
            <person name="Srinives P."/>
            <person name="Varshney R.K."/>
            <person name="Lee S.H."/>
        </authorList>
    </citation>
    <scope>NUCLEOTIDE SEQUENCE [LARGE SCALE GENOMIC DNA]</scope>
    <source>
        <strain evidence="3">cv. VC1973A</strain>
    </source>
</reference>
<dbReference type="FunFam" id="3.90.228.10:FF:000015">
    <property type="entry name" value="C2H2-like zinc finger protein"/>
    <property type="match status" value="1"/>
</dbReference>
<name>A0A1S3TL86_VIGRR</name>
<sequence>MEKEEKKKIKGSIKDNMPTVWFSLKKSLHCKSEPSDVHDPKTRKHLSTILTKRAGRSGCSRSIANLKDVIHGSKRHLDKPPSCSPRSIGSSEFLNPITHEVILSNSRCELKITGYGGFQEGVGSGGSNAGGGSGGSTFVGTLRPGTPGPGGHPTMHYFNPSFRTSSTPPRKSPFLLSDKEGSGPPGLQPSTRLSLETDSNGSSTVTCHKCGEQFNKWDAAEAHHLSKHAVTELVEGDSSRKIVEIICRTSWLKSENQCGRIERVLKVHNMQKTLARFEEYREMVKIKASKLQKKHPRCLADGNELLRFYGTTVACSLGLNGSSSLCLSEKCCVCRIIRNGFSAKKELKGGIGVFTTSTSGRAFESIEIFGDEPSLRKALIVCRVIAGRVHRPLENIQEMAAQTGFDSLAGKVGLYSNIEELYLLNPRALLPCFVVICKP</sequence>
<feature type="compositionally biased region" description="Gly residues" evidence="1">
    <location>
        <begin position="126"/>
        <end position="137"/>
    </location>
</feature>
<dbReference type="Proteomes" id="UP000087766">
    <property type="component" value="Chromosome 2"/>
</dbReference>
<dbReference type="GeneID" id="106756578"/>
<dbReference type="Gene3D" id="3.90.228.10">
    <property type="match status" value="1"/>
</dbReference>
<accession>A0A1S3TL86</accession>
<reference evidence="4" key="2">
    <citation type="submission" date="2025-08" db="UniProtKB">
        <authorList>
            <consortium name="RefSeq"/>
        </authorList>
    </citation>
    <scope>IDENTIFICATION</scope>
    <source>
        <tissue evidence="4">Leaf</tissue>
    </source>
</reference>
<proteinExistence type="predicted"/>
<dbReference type="PANTHER" id="PTHR31681:SF39">
    <property type="entry name" value="OS01G0785900 PROTEIN"/>
    <property type="match status" value="1"/>
</dbReference>
<dbReference type="InterPro" id="IPR013087">
    <property type="entry name" value="Znf_C2H2_type"/>
</dbReference>
<feature type="region of interest" description="Disordered" evidence="1">
    <location>
        <begin position="126"/>
        <end position="201"/>
    </location>
</feature>
<evidence type="ECO:0000256" key="1">
    <source>
        <dbReference type="SAM" id="MobiDB-lite"/>
    </source>
</evidence>
<gene>
    <name evidence="4" type="primary">LOC106756578</name>
</gene>
<feature type="compositionally biased region" description="Polar residues" evidence="1">
    <location>
        <begin position="188"/>
        <end position="201"/>
    </location>
</feature>
<protein>
    <submittedName>
        <fullName evidence="4">Uncharacterized protein LOC106756578</fullName>
    </submittedName>
</protein>
<organism evidence="3 4">
    <name type="scientific">Vigna radiata var. radiata</name>
    <name type="common">Mung bean</name>
    <name type="synonym">Phaseolus aureus</name>
    <dbReference type="NCBI Taxonomy" id="3916"/>
    <lineage>
        <taxon>Eukaryota</taxon>
        <taxon>Viridiplantae</taxon>
        <taxon>Streptophyta</taxon>
        <taxon>Embryophyta</taxon>
        <taxon>Tracheophyta</taxon>
        <taxon>Spermatophyta</taxon>
        <taxon>Magnoliopsida</taxon>
        <taxon>eudicotyledons</taxon>
        <taxon>Gunneridae</taxon>
        <taxon>Pentapetalae</taxon>
        <taxon>rosids</taxon>
        <taxon>fabids</taxon>
        <taxon>Fabales</taxon>
        <taxon>Fabaceae</taxon>
        <taxon>Papilionoideae</taxon>
        <taxon>50 kb inversion clade</taxon>
        <taxon>NPAAA clade</taxon>
        <taxon>indigoferoid/millettioid clade</taxon>
        <taxon>Phaseoleae</taxon>
        <taxon>Vigna</taxon>
    </lineage>
</organism>
<dbReference type="PROSITE" id="PS00028">
    <property type="entry name" value="ZINC_FINGER_C2H2_1"/>
    <property type="match status" value="1"/>
</dbReference>
<evidence type="ECO:0000313" key="4">
    <source>
        <dbReference type="RefSeq" id="XP_014494539.1"/>
    </source>
</evidence>
<evidence type="ECO:0000313" key="3">
    <source>
        <dbReference type="Proteomes" id="UP000087766"/>
    </source>
</evidence>
<dbReference type="OrthoDB" id="9514740at2759"/>
<feature type="domain" description="C2H2-type" evidence="2">
    <location>
        <begin position="207"/>
        <end position="228"/>
    </location>
</feature>
<dbReference type="AlphaFoldDB" id="A0A1S3TL86"/>
<dbReference type="STRING" id="3916.A0A1S3TL86"/>
<dbReference type="PANTHER" id="PTHR31681">
    <property type="entry name" value="C2H2-LIKE ZINC FINGER PROTEIN"/>
    <property type="match status" value="1"/>
</dbReference>
<dbReference type="KEGG" id="vra:106756578"/>
<keyword evidence="3" id="KW-1185">Reference proteome</keyword>
<dbReference type="SUPFAM" id="SSF56399">
    <property type="entry name" value="ADP-ribosylation"/>
    <property type="match status" value="1"/>
</dbReference>
<evidence type="ECO:0000259" key="2">
    <source>
        <dbReference type="PROSITE" id="PS00028"/>
    </source>
</evidence>
<dbReference type="RefSeq" id="XP_014494539.1">
    <property type="nucleotide sequence ID" value="XM_014639053.2"/>
</dbReference>